<dbReference type="GO" id="GO:0019251">
    <property type="term" value="P:anaerobic cobalamin biosynthetic process"/>
    <property type="evidence" value="ECO:0007669"/>
    <property type="project" value="InterPro"/>
</dbReference>
<evidence type="ECO:0000256" key="2">
    <source>
        <dbReference type="PIRSR" id="PIRSR033579-3"/>
    </source>
</evidence>
<dbReference type="AlphaFoldDB" id="A0A9D1ABN2"/>
<reference evidence="3" key="1">
    <citation type="submission" date="2020-10" db="EMBL/GenBank/DDBJ databases">
        <authorList>
            <person name="Gilroy R."/>
        </authorList>
    </citation>
    <scope>NUCLEOTIDE SEQUENCE</scope>
    <source>
        <strain evidence="3">ChiSjej4B22-8148</strain>
    </source>
</reference>
<reference evidence="3" key="2">
    <citation type="journal article" date="2021" name="PeerJ">
        <title>Extensive microbial diversity within the chicken gut microbiome revealed by metagenomics and culture.</title>
        <authorList>
            <person name="Gilroy R."/>
            <person name="Ravi A."/>
            <person name="Getino M."/>
            <person name="Pursley I."/>
            <person name="Horton D.L."/>
            <person name="Alikhan N.F."/>
            <person name="Baker D."/>
            <person name="Gharbi K."/>
            <person name="Hall N."/>
            <person name="Watson M."/>
            <person name="Adriaenssens E.M."/>
            <person name="Foster-Nyarko E."/>
            <person name="Jarju S."/>
            <person name="Secka A."/>
            <person name="Antonio M."/>
            <person name="Oren A."/>
            <person name="Chaudhuri R.R."/>
            <person name="La Ragione R."/>
            <person name="Hildebrand F."/>
            <person name="Pallen M.J."/>
        </authorList>
    </citation>
    <scope>NUCLEOTIDE SEQUENCE</scope>
    <source>
        <strain evidence="3">ChiSjej4B22-8148</strain>
    </source>
</reference>
<dbReference type="GO" id="GO:0046872">
    <property type="term" value="F:metal ion binding"/>
    <property type="evidence" value="ECO:0007669"/>
    <property type="project" value="UniProtKB-KW"/>
</dbReference>
<feature type="binding site" evidence="2">
    <location>
        <position position="157"/>
    </location>
    <ligand>
        <name>Co(2+)</name>
        <dbReference type="ChEBI" id="CHEBI:48828"/>
    </ligand>
</feature>
<comment type="caution">
    <text evidence="3">The sequence shown here is derived from an EMBL/GenBank/DDBJ whole genome shotgun (WGS) entry which is preliminary data.</text>
</comment>
<evidence type="ECO:0000256" key="1">
    <source>
        <dbReference type="PIRSR" id="PIRSR033579-1"/>
    </source>
</evidence>
<accession>A0A9D1ABN2</accession>
<dbReference type="InterPro" id="IPR010388">
    <property type="entry name" value="Anaerobic_Co-chelatase"/>
</dbReference>
<evidence type="ECO:0000313" key="3">
    <source>
        <dbReference type="EMBL" id="HIR13283.1"/>
    </source>
</evidence>
<name>A0A9D1ABN2_9FIRM</name>
<gene>
    <name evidence="3" type="ORF">IAB31_05090</name>
</gene>
<keyword evidence="2" id="KW-0170">Cobalt</keyword>
<dbReference type="SUPFAM" id="SSF53800">
    <property type="entry name" value="Chelatase"/>
    <property type="match status" value="1"/>
</dbReference>
<evidence type="ECO:0000313" key="4">
    <source>
        <dbReference type="Proteomes" id="UP000886757"/>
    </source>
</evidence>
<dbReference type="CDD" id="cd03412">
    <property type="entry name" value="CbiK_N"/>
    <property type="match status" value="1"/>
</dbReference>
<dbReference type="Gene3D" id="3.40.50.1400">
    <property type="match status" value="2"/>
</dbReference>
<feature type="binding site" evidence="2">
    <location>
        <position position="188"/>
    </location>
    <ligand>
        <name>Co(2+)</name>
        <dbReference type="ChEBI" id="CHEBI:48828"/>
    </ligand>
</feature>
<dbReference type="Pfam" id="PF06180">
    <property type="entry name" value="CbiK"/>
    <property type="match status" value="1"/>
</dbReference>
<keyword evidence="2" id="KW-0479">Metal-binding</keyword>
<proteinExistence type="predicted"/>
<organism evidence="3 4">
    <name type="scientific">Candidatus Choladousia intestinavium</name>
    <dbReference type="NCBI Taxonomy" id="2840727"/>
    <lineage>
        <taxon>Bacteria</taxon>
        <taxon>Bacillati</taxon>
        <taxon>Bacillota</taxon>
        <taxon>Clostridia</taxon>
        <taxon>Lachnospirales</taxon>
        <taxon>Lachnospiraceae</taxon>
        <taxon>Lachnospiraceae incertae sedis</taxon>
        <taxon>Candidatus Choladousia</taxon>
    </lineage>
</organism>
<sequence length="274" mass="31257">MTVNQPFYGKKSDTEKGILVVSFGTSYPETREKTIDKIEEEIHESYPDFALYRAWTSGMIIRKILKRDGVRICNVTEAMEQMRADGIREVVVQPTHVLNGIENDQMIRDAGAFERDFDRIVFGAPLLTSQEDNERVIQAVVREMPLKEDEALVFMGHGTSHFANSIYAALDYQFKDRGYKNVFMGTVEAYPSMESLMKMVCQNSPRRVILAPFMIVAGDHASNDMSGEEDSWKSEFEAAGFQVECRMKGLGEYPEIRQIFIDHVRDALALNEKE</sequence>
<dbReference type="PIRSF" id="PIRSF033579">
    <property type="entry name" value="Anaer_Co_chel"/>
    <property type="match status" value="1"/>
</dbReference>
<dbReference type="EMBL" id="DVGK01000059">
    <property type="protein sequence ID" value="HIR13283.1"/>
    <property type="molecule type" value="Genomic_DNA"/>
</dbReference>
<protein>
    <submittedName>
        <fullName evidence="3">Sirohydrochlorin cobaltochelatase</fullName>
    </submittedName>
</protein>
<dbReference type="Proteomes" id="UP000886757">
    <property type="component" value="Unassembled WGS sequence"/>
</dbReference>
<dbReference type="GO" id="GO:0016852">
    <property type="term" value="F:sirohydrochlorin cobaltochelatase activity"/>
    <property type="evidence" value="ECO:0007669"/>
    <property type="project" value="InterPro"/>
</dbReference>
<feature type="binding site" evidence="2">
    <location>
        <position position="220"/>
    </location>
    <ligand>
        <name>Co(2+)</name>
        <dbReference type="ChEBI" id="CHEBI:48828"/>
    </ligand>
</feature>
<feature type="active site" description="Proton acceptor" evidence="1">
    <location>
        <position position="157"/>
    </location>
</feature>
<dbReference type="CDD" id="cd03413">
    <property type="entry name" value="CbiK_C"/>
    <property type="match status" value="1"/>
</dbReference>